<organism evidence="6 7">
    <name type="scientific">Agarivorans aestuarii</name>
    <dbReference type="NCBI Taxonomy" id="1563703"/>
    <lineage>
        <taxon>Bacteria</taxon>
        <taxon>Pseudomonadati</taxon>
        <taxon>Pseudomonadota</taxon>
        <taxon>Gammaproteobacteria</taxon>
        <taxon>Alteromonadales</taxon>
        <taxon>Alteromonadaceae</taxon>
        <taxon>Agarivorans</taxon>
    </lineage>
</organism>
<dbReference type="InterPro" id="IPR000551">
    <property type="entry name" value="MerR-type_HTH_dom"/>
</dbReference>
<reference evidence="6 7" key="2">
    <citation type="submission" date="2023-12" db="EMBL/GenBank/DDBJ databases">
        <authorList>
            <consortium name="Cladostephus spongiosus"/>
            <person name="Lorente B."/>
            <person name="Cabral C."/>
            <person name="Frias J."/>
            <person name="Faria J."/>
            <person name="Toubarro D."/>
        </authorList>
    </citation>
    <scope>NUCLEOTIDE SEQUENCE [LARGE SCALE GENOMIC DNA]</scope>
    <source>
        <strain evidence="6 7">ZMCS4</strain>
    </source>
</reference>
<dbReference type="PRINTS" id="PR00040">
    <property type="entry name" value="HTHMERR"/>
</dbReference>
<dbReference type="Gene3D" id="1.10.1660.10">
    <property type="match status" value="1"/>
</dbReference>
<evidence type="ECO:0000256" key="3">
    <source>
        <dbReference type="ARBA" id="ARBA00023163"/>
    </source>
</evidence>
<dbReference type="Pfam" id="PF09278">
    <property type="entry name" value="MerR-DNA-bind"/>
    <property type="match status" value="1"/>
</dbReference>
<dbReference type="SMART" id="SM00422">
    <property type="entry name" value="HTH_MERR"/>
    <property type="match status" value="1"/>
</dbReference>
<dbReference type="EMBL" id="JAYDYW010000006">
    <property type="protein sequence ID" value="MEE1673852.1"/>
    <property type="molecule type" value="Genomic_DNA"/>
</dbReference>
<evidence type="ECO:0000313" key="7">
    <source>
        <dbReference type="Proteomes" id="UP001310248"/>
    </source>
</evidence>
<keyword evidence="3" id="KW-0804">Transcription</keyword>
<sequence>MIKIGEAAKLSGLSIKTVRYYHDVGLVEALKAANGYRYYNELQIRHLRFLGNCRELGFSLSQSQQLLSLYVDKQRTASEVKQIAIEHLSEIEQRIEQLQQLQHSLAKMVDCCHGDARPDCPIIDGLAER</sequence>
<dbReference type="RefSeq" id="WP_329775304.1">
    <property type="nucleotide sequence ID" value="NZ_JAYDYW010000006.1"/>
</dbReference>
<dbReference type="InterPro" id="IPR009061">
    <property type="entry name" value="DNA-bd_dom_put_sf"/>
</dbReference>
<dbReference type="PANTHER" id="PTHR30204:SF94">
    <property type="entry name" value="HEAVY METAL-DEPENDENT TRANSCRIPTIONAL REGULATOR HI_0293-RELATED"/>
    <property type="match status" value="1"/>
</dbReference>
<dbReference type="PROSITE" id="PS50937">
    <property type="entry name" value="HTH_MERR_2"/>
    <property type="match status" value="1"/>
</dbReference>
<reference evidence="7" key="1">
    <citation type="submission" date="2023-07" db="EMBL/GenBank/DDBJ databases">
        <title>Draft genome sequence of Agarivorans aestuarii strain ZMCS4, a CAZymes producing bacteria isolated from the marine brown algae Clodostephus spongiosus.</title>
        <authorList>
            <person name="Lorente B."/>
            <person name="Cabral C."/>
            <person name="Frias J."/>
            <person name="Faria J."/>
            <person name="Toubarro D."/>
        </authorList>
    </citation>
    <scope>NUCLEOTIDE SEQUENCE [LARGE SCALE GENOMIC DNA]</scope>
    <source>
        <strain evidence="7">ZMCS4</strain>
    </source>
</reference>
<feature type="domain" description="HTH merR-type" evidence="5">
    <location>
        <begin position="1"/>
        <end position="69"/>
    </location>
</feature>
<dbReference type="Pfam" id="PF00376">
    <property type="entry name" value="MerR"/>
    <property type="match status" value="1"/>
</dbReference>
<dbReference type="GO" id="GO:0003677">
    <property type="term" value="F:DNA binding"/>
    <property type="evidence" value="ECO:0007669"/>
    <property type="project" value="UniProtKB-KW"/>
</dbReference>
<comment type="caution">
    <text evidence="6">The sequence shown here is derived from an EMBL/GenBank/DDBJ whole genome shotgun (WGS) entry which is preliminary data.</text>
</comment>
<proteinExistence type="predicted"/>
<keyword evidence="2 6" id="KW-0238">DNA-binding</keyword>
<dbReference type="SUPFAM" id="SSF46955">
    <property type="entry name" value="Putative DNA-binding domain"/>
    <property type="match status" value="1"/>
</dbReference>
<keyword evidence="1" id="KW-0805">Transcription regulation</keyword>
<keyword evidence="7" id="KW-1185">Reference proteome</keyword>
<accession>A0ABU7G388</accession>
<dbReference type="InterPro" id="IPR015358">
    <property type="entry name" value="Tscrpt_reg_MerR_DNA-bd"/>
</dbReference>
<evidence type="ECO:0000256" key="4">
    <source>
        <dbReference type="SAM" id="Coils"/>
    </source>
</evidence>
<keyword evidence="4" id="KW-0175">Coiled coil</keyword>
<dbReference type="PANTHER" id="PTHR30204">
    <property type="entry name" value="REDOX-CYCLING DRUG-SENSING TRANSCRIPTIONAL ACTIVATOR SOXR"/>
    <property type="match status" value="1"/>
</dbReference>
<feature type="coiled-coil region" evidence="4">
    <location>
        <begin position="81"/>
        <end position="108"/>
    </location>
</feature>
<evidence type="ECO:0000313" key="6">
    <source>
        <dbReference type="EMBL" id="MEE1673852.1"/>
    </source>
</evidence>
<dbReference type="Proteomes" id="UP001310248">
    <property type="component" value="Unassembled WGS sequence"/>
</dbReference>
<gene>
    <name evidence="6" type="ORF">SNR37_003279</name>
</gene>
<dbReference type="InterPro" id="IPR047057">
    <property type="entry name" value="MerR_fam"/>
</dbReference>
<evidence type="ECO:0000256" key="2">
    <source>
        <dbReference type="ARBA" id="ARBA00023125"/>
    </source>
</evidence>
<evidence type="ECO:0000256" key="1">
    <source>
        <dbReference type="ARBA" id="ARBA00023015"/>
    </source>
</evidence>
<evidence type="ECO:0000259" key="5">
    <source>
        <dbReference type="PROSITE" id="PS50937"/>
    </source>
</evidence>
<name>A0ABU7G388_9ALTE</name>
<protein>
    <submittedName>
        <fullName evidence="6">MerR family DNA-binding protein</fullName>
    </submittedName>
</protein>